<dbReference type="Proteomes" id="UP000326202">
    <property type="component" value="Chromosome"/>
</dbReference>
<gene>
    <name evidence="1" type="ORF">FRZ44_19950</name>
</gene>
<keyword evidence="2" id="KW-1185">Reference proteome</keyword>
<protein>
    <submittedName>
        <fullName evidence="1">Phytanoyl-CoA dioxygenase</fullName>
    </submittedName>
</protein>
<evidence type="ECO:0000313" key="1">
    <source>
        <dbReference type="EMBL" id="QEX16700.1"/>
    </source>
</evidence>
<dbReference type="RefSeq" id="WP_151177024.1">
    <property type="nucleotide sequence ID" value="NZ_CP042906.1"/>
</dbReference>
<dbReference type="InterPro" id="IPR008775">
    <property type="entry name" value="Phytyl_CoA_dOase-like"/>
</dbReference>
<sequence>MNRVDAAQIRDFQEEGAVALRGLFREWVEPLRAGIERNIAEPSAIARIYPAANGSGLFFGDYCNWSRFAEYADFLRHSALAETAAQLMGASTVRLFHEHVLVKEPGTDMPTPWHHDQPYYSVDGRQNCSVWVALDTVPLDTTVQFVAGSHRWGRWFRPEKFDRTALNQDDGLEPVPDIDAERGRHRILSWALEPGDAVAFHFLTLHSAPGNRAAGRRRRAFSARVVGDDARWAVRKGKTSPPFAGVTLGAGEALQGPEFPVLYPRPA</sequence>
<dbReference type="KEGG" id="htq:FRZ44_19950"/>
<dbReference type="PANTHER" id="PTHR20883:SF49">
    <property type="entry name" value="PHYTANOYL-COA DIOXYGENASE"/>
    <property type="match status" value="1"/>
</dbReference>
<reference evidence="1 2" key="1">
    <citation type="submission" date="2019-08" db="EMBL/GenBank/DDBJ databases">
        <title>Hyperibacter terrae gen. nov., sp. nov. and Hyperibacter viscosus sp. nov., two new members in the family Rhodospirillaceae isolated from the rhizosphere of Hypericum perforatum.</title>
        <authorList>
            <person name="Noviana Z."/>
        </authorList>
    </citation>
    <scope>NUCLEOTIDE SEQUENCE [LARGE SCALE GENOMIC DNA]</scope>
    <source>
        <strain evidence="1 2">R5913</strain>
    </source>
</reference>
<accession>A0A5J6MKA1</accession>
<keyword evidence="1" id="KW-0560">Oxidoreductase</keyword>
<name>A0A5J6MKA1_9PROT</name>
<proteinExistence type="predicted"/>
<dbReference type="PANTHER" id="PTHR20883">
    <property type="entry name" value="PHYTANOYL-COA DIOXYGENASE DOMAIN CONTAINING 1"/>
    <property type="match status" value="1"/>
</dbReference>
<dbReference type="Gene3D" id="2.60.120.620">
    <property type="entry name" value="q2cbj1_9rhob like domain"/>
    <property type="match status" value="1"/>
</dbReference>
<dbReference type="Pfam" id="PF05721">
    <property type="entry name" value="PhyH"/>
    <property type="match status" value="1"/>
</dbReference>
<dbReference type="SUPFAM" id="SSF51197">
    <property type="entry name" value="Clavaminate synthase-like"/>
    <property type="match status" value="1"/>
</dbReference>
<dbReference type="GO" id="GO:0005506">
    <property type="term" value="F:iron ion binding"/>
    <property type="evidence" value="ECO:0007669"/>
    <property type="project" value="UniProtKB-ARBA"/>
</dbReference>
<dbReference type="GO" id="GO:0016706">
    <property type="term" value="F:2-oxoglutarate-dependent dioxygenase activity"/>
    <property type="evidence" value="ECO:0007669"/>
    <property type="project" value="UniProtKB-ARBA"/>
</dbReference>
<keyword evidence="1" id="KW-0223">Dioxygenase</keyword>
<dbReference type="AlphaFoldDB" id="A0A5J6MKA1"/>
<evidence type="ECO:0000313" key="2">
    <source>
        <dbReference type="Proteomes" id="UP000326202"/>
    </source>
</evidence>
<dbReference type="EMBL" id="CP042906">
    <property type="protein sequence ID" value="QEX16700.1"/>
    <property type="molecule type" value="Genomic_DNA"/>
</dbReference>
<organism evidence="1 2">
    <name type="scientific">Hypericibacter terrae</name>
    <dbReference type="NCBI Taxonomy" id="2602015"/>
    <lineage>
        <taxon>Bacteria</taxon>
        <taxon>Pseudomonadati</taxon>
        <taxon>Pseudomonadota</taxon>
        <taxon>Alphaproteobacteria</taxon>
        <taxon>Rhodospirillales</taxon>
        <taxon>Dongiaceae</taxon>
        <taxon>Hypericibacter</taxon>
    </lineage>
</organism>
<dbReference type="OrthoDB" id="2560571at2"/>